<dbReference type="Gene3D" id="3.30.300.30">
    <property type="match status" value="1"/>
</dbReference>
<dbReference type="Gene3D" id="3.40.50.980">
    <property type="match status" value="1"/>
</dbReference>
<evidence type="ECO:0000259" key="4">
    <source>
        <dbReference type="Pfam" id="PF00501"/>
    </source>
</evidence>
<proteinExistence type="inferred from homology"/>
<feature type="domain" description="AMP-dependent synthetase/ligase" evidence="4">
    <location>
        <begin position="194"/>
        <end position="297"/>
    </location>
</feature>
<keyword evidence="7" id="KW-1185">Reference proteome</keyword>
<evidence type="ECO:0000259" key="5">
    <source>
        <dbReference type="Pfam" id="PF13193"/>
    </source>
</evidence>
<evidence type="ECO:0000256" key="1">
    <source>
        <dbReference type="ARBA" id="ARBA00006432"/>
    </source>
</evidence>
<dbReference type="PANTHER" id="PTHR24096:SF251">
    <property type="entry name" value="4-COUMARATE--COA LIGASE-LIKE 9"/>
    <property type="match status" value="1"/>
</dbReference>
<dbReference type="Pfam" id="PF13193">
    <property type="entry name" value="AMP-binding_C"/>
    <property type="match status" value="1"/>
</dbReference>
<comment type="caution">
    <text evidence="6">The sequence shown here is derived from an EMBL/GenBank/DDBJ whole genome shotgun (WGS) entry which is preliminary data.</text>
</comment>
<feature type="transmembrane region" description="Helical" evidence="3">
    <location>
        <begin position="207"/>
        <end position="230"/>
    </location>
</feature>
<evidence type="ECO:0000256" key="3">
    <source>
        <dbReference type="SAM" id="Phobius"/>
    </source>
</evidence>
<reference evidence="6" key="1">
    <citation type="submission" date="2019-09" db="EMBL/GenBank/DDBJ databases">
        <title>Draft genome information of white flower Hibiscus syriacus.</title>
        <authorList>
            <person name="Kim Y.-M."/>
        </authorList>
    </citation>
    <scope>NUCLEOTIDE SEQUENCE [LARGE SCALE GENOMIC DNA]</scope>
    <source>
        <strain evidence="6">YM2019G1</strain>
    </source>
</reference>
<sequence>MDPKSGFCQRTRTDNCLRSSSIPLPPIDQPLSVSEFCLQSSTSGATTFAVNATTGESLAFSQFFSQVRSLAYSLQQRYSLSYQNDIAFSLSSPSIRVPVTYFALLSLGIIVSSANPLSSDSEIAHQIQLSNPVVAFATSETSHKISPLKHGTILLDSPEFISLLTQSDTNDDAVKTVKMAVTSFFDTNQGESNEEPRRSVTFFTVPLFHVFGFFMLLAAVLSANSVVMLARLNLEEMLRAVEKYKVTGMPVSPPLVLAFVKSELTKKYDLNSLQGLGCGGAALGEDIAQRFNEIFPINVKFPSVLLVQLTEQPTLLVPRKQLDTIPSAPRRKYGSEDSYVGDEKATAETLDSEGWLRTGDICYFDYDKSVAYRYVPPAELEHLILSHPKIADAAVIPYPDDEAGQIPMAYAVRNPGSSIIEARVAPYKKIRTEISVREDLEEGTG</sequence>
<dbReference type="Gene3D" id="2.30.38.10">
    <property type="entry name" value="Luciferase, Domain 3"/>
    <property type="match status" value="1"/>
</dbReference>
<feature type="domain" description="AMP-binding enzyme C-terminal" evidence="5">
    <location>
        <begin position="379"/>
        <end position="423"/>
    </location>
</feature>
<dbReference type="AlphaFoldDB" id="A0A6A2YBQ9"/>
<dbReference type="SUPFAM" id="SSF56801">
    <property type="entry name" value="Acetyl-CoA synthetase-like"/>
    <property type="match status" value="1"/>
</dbReference>
<keyword evidence="2" id="KW-0436">Ligase</keyword>
<dbReference type="Proteomes" id="UP000436088">
    <property type="component" value="Unassembled WGS sequence"/>
</dbReference>
<dbReference type="Gene3D" id="3.40.50.12780">
    <property type="entry name" value="N-terminal domain of ligase-like"/>
    <property type="match status" value="1"/>
</dbReference>
<dbReference type="InterPro" id="IPR025110">
    <property type="entry name" value="AMP-bd_C"/>
</dbReference>
<dbReference type="PANTHER" id="PTHR24096">
    <property type="entry name" value="LONG-CHAIN-FATTY-ACID--COA LIGASE"/>
    <property type="match status" value="1"/>
</dbReference>
<organism evidence="6 7">
    <name type="scientific">Hibiscus syriacus</name>
    <name type="common">Rose of Sharon</name>
    <dbReference type="NCBI Taxonomy" id="106335"/>
    <lineage>
        <taxon>Eukaryota</taxon>
        <taxon>Viridiplantae</taxon>
        <taxon>Streptophyta</taxon>
        <taxon>Embryophyta</taxon>
        <taxon>Tracheophyta</taxon>
        <taxon>Spermatophyta</taxon>
        <taxon>Magnoliopsida</taxon>
        <taxon>eudicotyledons</taxon>
        <taxon>Gunneridae</taxon>
        <taxon>Pentapetalae</taxon>
        <taxon>rosids</taxon>
        <taxon>malvids</taxon>
        <taxon>Malvales</taxon>
        <taxon>Malvaceae</taxon>
        <taxon>Malvoideae</taxon>
        <taxon>Hibiscus</taxon>
    </lineage>
</organism>
<feature type="domain" description="AMP-dependent synthetase/ligase" evidence="4">
    <location>
        <begin position="50"/>
        <end position="163"/>
    </location>
</feature>
<evidence type="ECO:0000256" key="2">
    <source>
        <dbReference type="ARBA" id="ARBA00022598"/>
    </source>
</evidence>
<evidence type="ECO:0000313" key="7">
    <source>
        <dbReference type="Proteomes" id="UP000436088"/>
    </source>
</evidence>
<keyword evidence="3" id="KW-0472">Membrane</keyword>
<name>A0A6A2YBQ9_HIBSY</name>
<dbReference type="GO" id="GO:0016405">
    <property type="term" value="F:CoA-ligase activity"/>
    <property type="evidence" value="ECO:0007669"/>
    <property type="project" value="TreeGrafter"/>
</dbReference>
<dbReference type="InterPro" id="IPR045851">
    <property type="entry name" value="AMP-bd_C_sf"/>
</dbReference>
<comment type="similarity">
    <text evidence="1">Belongs to the ATP-dependent AMP-binding enzyme family.</text>
</comment>
<evidence type="ECO:0000313" key="6">
    <source>
        <dbReference type="EMBL" id="KAE8672299.1"/>
    </source>
</evidence>
<protein>
    <submittedName>
        <fullName evidence="6">Transducin/WD40 repeat-like superfamily protein</fullName>
    </submittedName>
</protein>
<accession>A0A6A2YBQ9</accession>
<keyword evidence="3" id="KW-1133">Transmembrane helix</keyword>
<dbReference type="InterPro" id="IPR042099">
    <property type="entry name" value="ANL_N_sf"/>
</dbReference>
<dbReference type="EMBL" id="VEPZ02001449">
    <property type="protein sequence ID" value="KAE8672299.1"/>
    <property type="molecule type" value="Genomic_DNA"/>
</dbReference>
<dbReference type="Pfam" id="PF00501">
    <property type="entry name" value="AMP-binding"/>
    <property type="match status" value="2"/>
</dbReference>
<gene>
    <name evidence="6" type="ORF">F3Y22_tig00111847pilonHSYRG00165</name>
</gene>
<keyword evidence="3" id="KW-0812">Transmembrane</keyword>
<dbReference type="InterPro" id="IPR000873">
    <property type="entry name" value="AMP-dep_synth/lig_dom"/>
</dbReference>